<dbReference type="PANTHER" id="PTHR45663:SF11">
    <property type="entry name" value="GEO12009P1"/>
    <property type="match status" value="1"/>
</dbReference>
<dbReference type="RefSeq" id="WP_058312388.1">
    <property type="nucleotide sequence ID" value="NZ_CYTW01000004.1"/>
</dbReference>
<feature type="signal peptide" evidence="1">
    <location>
        <begin position="1"/>
        <end position="25"/>
    </location>
</feature>
<keyword evidence="1" id="KW-0732">Signal</keyword>
<protein>
    <submittedName>
        <fullName evidence="3">Thioredoxin</fullName>
    </submittedName>
</protein>
<dbReference type="AlphaFoldDB" id="A0A0P1IEA4"/>
<accession>A0A0P1IEA4</accession>
<dbReference type="Gene3D" id="3.40.30.10">
    <property type="entry name" value="Glutaredoxin"/>
    <property type="match status" value="1"/>
</dbReference>
<gene>
    <name evidence="3" type="primary">trxA_2</name>
    <name evidence="3" type="ORF">PH7735_03212</name>
</gene>
<name>A0A0P1IEA4_9RHOB</name>
<proteinExistence type="predicted"/>
<dbReference type="PANTHER" id="PTHR45663">
    <property type="entry name" value="GEO12009P1"/>
    <property type="match status" value="1"/>
</dbReference>
<dbReference type="Proteomes" id="UP000051870">
    <property type="component" value="Unassembled WGS sequence"/>
</dbReference>
<evidence type="ECO:0000313" key="3">
    <source>
        <dbReference type="EMBL" id="CUK08206.1"/>
    </source>
</evidence>
<dbReference type="PROSITE" id="PS51352">
    <property type="entry name" value="THIOREDOXIN_2"/>
    <property type="match status" value="1"/>
</dbReference>
<evidence type="ECO:0000259" key="2">
    <source>
        <dbReference type="PROSITE" id="PS51352"/>
    </source>
</evidence>
<dbReference type="GeneID" id="83882201"/>
<organism evidence="3 4">
    <name type="scientific">Shimia thalassica</name>
    <dbReference type="NCBI Taxonomy" id="1715693"/>
    <lineage>
        <taxon>Bacteria</taxon>
        <taxon>Pseudomonadati</taxon>
        <taxon>Pseudomonadota</taxon>
        <taxon>Alphaproteobacteria</taxon>
        <taxon>Rhodobacterales</taxon>
        <taxon>Roseobacteraceae</taxon>
    </lineage>
</organism>
<dbReference type="STRING" id="1715693.PH7735_03212"/>
<keyword evidence="4" id="KW-1185">Reference proteome</keyword>
<dbReference type="InterPro" id="IPR036249">
    <property type="entry name" value="Thioredoxin-like_sf"/>
</dbReference>
<dbReference type="EMBL" id="CYTW01000004">
    <property type="protein sequence ID" value="CUK08206.1"/>
    <property type="molecule type" value="Genomic_DNA"/>
</dbReference>
<sequence length="138" mass="15077">MKRRDFILSGTATLASAALPNLAIAAVEYAPGLVQKRLDAGDTVFLDFKADWCGTCKAQERVINALKSENGDYEKNITFVNVDWDAYSKADLTKRLKIPRRSTLVVLKGNKELGRIVAGTSKDQIKDLMDTALTASVA</sequence>
<evidence type="ECO:0000256" key="1">
    <source>
        <dbReference type="SAM" id="SignalP"/>
    </source>
</evidence>
<dbReference type="SUPFAM" id="SSF52833">
    <property type="entry name" value="Thioredoxin-like"/>
    <property type="match status" value="1"/>
</dbReference>
<evidence type="ECO:0000313" key="4">
    <source>
        <dbReference type="Proteomes" id="UP000051870"/>
    </source>
</evidence>
<dbReference type="GO" id="GO:0005737">
    <property type="term" value="C:cytoplasm"/>
    <property type="evidence" value="ECO:0007669"/>
    <property type="project" value="TreeGrafter"/>
</dbReference>
<dbReference type="GO" id="GO:0015035">
    <property type="term" value="F:protein-disulfide reductase activity"/>
    <property type="evidence" value="ECO:0007669"/>
    <property type="project" value="TreeGrafter"/>
</dbReference>
<feature type="domain" description="Thioredoxin" evidence="2">
    <location>
        <begin position="13"/>
        <end position="134"/>
    </location>
</feature>
<reference evidence="4" key="1">
    <citation type="submission" date="2015-09" db="EMBL/GenBank/DDBJ databases">
        <authorList>
            <person name="Rodrigo-Torres Lidia"/>
            <person name="Arahal R.David."/>
        </authorList>
    </citation>
    <scope>NUCLEOTIDE SEQUENCE [LARGE SCALE GENOMIC DNA]</scope>
    <source>
        <strain evidence="4">CECT 7735</strain>
    </source>
</reference>
<dbReference type="CDD" id="cd02947">
    <property type="entry name" value="TRX_family"/>
    <property type="match status" value="1"/>
</dbReference>
<dbReference type="InterPro" id="IPR013766">
    <property type="entry name" value="Thioredoxin_domain"/>
</dbReference>
<dbReference type="Pfam" id="PF00085">
    <property type="entry name" value="Thioredoxin"/>
    <property type="match status" value="1"/>
</dbReference>
<feature type="chain" id="PRO_5006065171" evidence="1">
    <location>
        <begin position="26"/>
        <end position="138"/>
    </location>
</feature>